<reference evidence="7" key="1">
    <citation type="submission" date="2020-05" db="EMBL/GenBank/DDBJ databases">
        <authorList>
            <person name="Chiriac C."/>
            <person name="Salcher M."/>
            <person name="Ghai R."/>
            <person name="Kavagutti S V."/>
        </authorList>
    </citation>
    <scope>NUCLEOTIDE SEQUENCE</scope>
</reference>
<dbReference type="EMBL" id="CAFBQD010000006">
    <property type="protein sequence ID" value="CAB5046963.1"/>
    <property type="molecule type" value="Genomic_DNA"/>
</dbReference>
<dbReference type="EMBL" id="CAFBQM010000003">
    <property type="protein sequence ID" value="CAB5052431.1"/>
    <property type="molecule type" value="Genomic_DNA"/>
</dbReference>
<dbReference type="EMBL" id="CAEZYA010000004">
    <property type="protein sequence ID" value="CAB4697045.1"/>
    <property type="molecule type" value="Genomic_DNA"/>
</dbReference>
<dbReference type="EMBL" id="CAEZZN010000004">
    <property type="protein sequence ID" value="CAB4760950.1"/>
    <property type="molecule type" value="Genomic_DNA"/>
</dbReference>
<dbReference type="InterPro" id="IPR023214">
    <property type="entry name" value="HAD_sf"/>
</dbReference>
<dbReference type="NCBIfam" id="TIGR01509">
    <property type="entry name" value="HAD-SF-IA-v3"/>
    <property type="match status" value="1"/>
</dbReference>
<sequence length="223" mass="24774">MKSFFDAVFFDMDGLMVDSEPQWLISETELTAQYGYSWQAEDQVACLGGPLTRVGHYMYEKCNHAQSPQFFTQQLIQTQALKMRAHTPMMPGAYELVKALQNNGIKTGLVSASPRIIVDAVLDRIGHDLFPFSITSDDVVRTKPHPDAYIKAASISESDISNCLIFEDSLTGVQAAISSGAWLIAVPHLVVVEESVRVRSIKSLEQLNFDKLVELKKDFSSAI</sequence>
<dbReference type="Pfam" id="PF00702">
    <property type="entry name" value="Hydrolase"/>
    <property type="match status" value="1"/>
</dbReference>
<evidence type="ECO:0000313" key="4">
    <source>
        <dbReference type="EMBL" id="CAB4854015.1"/>
    </source>
</evidence>
<dbReference type="CDD" id="cd07505">
    <property type="entry name" value="HAD_BPGM-like"/>
    <property type="match status" value="1"/>
</dbReference>
<dbReference type="Gene3D" id="1.10.150.240">
    <property type="entry name" value="Putative phosphatase, domain 2"/>
    <property type="match status" value="1"/>
</dbReference>
<dbReference type="SUPFAM" id="SSF56784">
    <property type="entry name" value="HAD-like"/>
    <property type="match status" value="1"/>
</dbReference>
<dbReference type="EMBL" id="CAFAAU010000006">
    <property type="protein sequence ID" value="CAB4800350.1"/>
    <property type="molecule type" value="Genomic_DNA"/>
</dbReference>
<accession>A0A6J7TGK5</accession>
<evidence type="ECO:0000313" key="1">
    <source>
        <dbReference type="EMBL" id="CAB4697045.1"/>
    </source>
</evidence>
<dbReference type="InterPro" id="IPR023198">
    <property type="entry name" value="PGP-like_dom2"/>
</dbReference>
<evidence type="ECO:0000313" key="2">
    <source>
        <dbReference type="EMBL" id="CAB4760950.1"/>
    </source>
</evidence>
<dbReference type="InterPro" id="IPR006439">
    <property type="entry name" value="HAD-SF_hydro_IA"/>
</dbReference>
<dbReference type="AlphaFoldDB" id="A0A6J7TGK5"/>
<dbReference type="PANTHER" id="PTHR18901:SF38">
    <property type="entry name" value="PSEUDOURIDINE-5'-PHOSPHATASE"/>
    <property type="match status" value="1"/>
</dbReference>
<gene>
    <name evidence="1" type="ORF">UFOPK2627_00246</name>
    <name evidence="2" type="ORF">UFOPK2879_00236</name>
    <name evidence="3" type="ORF">UFOPK3078_00320</name>
    <name evidence="4" type="ORF">UFOPK3288_00228</name>
    <name evidence="5" type="ORF">UFOPK3990_00286</name>
    <name evidence="6" type="ORF">UFOPK4245_00453</name>
    <name evidence="7" type="ORF">UFOPK4337_00160</name>
</gene>
<dbReference type="Gene3D" id="3.40.50.1000">
    <property type="entry name" value="HAD superfamily/HAD-like"/>
    <property type="match status" value="1"/>
</dbReference>
<dbReference type="EMBL" id="CAFBLC010000005">
    <property type="protein sequence ID" value="CAB4854015.1"/>
    <property type="molecule type" value="Genomic_DNA"/>
</dbReference>
<evidence type="ECO:0000313" key="3">
    <source>
        <dbReference type="EMBL" id="CAB4800350.1"/>
    </source>
</evidence>
<proteinExistence type="predicted"/>
<evidence type="ECO:0000313" key="7">
    <source>
        <dbReference type="EMBL" id="CAB5052431.1"/>
    </source>
</evidence>
<dbReference type="SFLD" id="SFLDS00003">
    <property type="entry name" value="Haloacid_Dehalogenase"/>
    <property type="match status" value="1"/>
</dbReference>
<dbReference type="InterPro" id="IPR036412">
    <property type="entry name" value="HAD-like_sf"/>
</dbReference>
<protein>
    <submittedName>
        <fullName evidence="7">Unannotated protein</fullName>
    </submittedName>
</protein>
<organism evidence="7">
    <name type="scientific">freshwater metagenome</name>
    <dbReference type="NCBI Taxonomy" id="449393"/>
    <lineage>
        <taxon>unclassified sequences</taxon>
        <taxon>metagenomes</taxon>
        <taxon>ecological metagenomes</taxon>
    </lineage>
</organism>
<dbReference type="SFLD" id="SFLDG01129">
    <property type="entry name" value="C1.5:_HAD__Beta-PGM__Phosphata"/>
    <property type="match status" value="1"/>
</dbReference>
<name>A0A6J7TGK5_9ZZZZ</name>
<dbReference type="PANTHER" id="PTHR18901">
    <property type="entry name" value="2-DEOXYGLUCOSE-6-PHOSPHATE PHOSPHATASE 2"/>
    <property type="match status" value="1"/>
</dbReference>
<evidence type="ECO:0000313" key="5">
    <source>
        <dbReference type="EMBL" id="CAB4979108.1"/>
    </source>
</evidence>
<dbReference type="EMBL" id="CAFBOQ010000005">
    <property type="protein sequence ID" value="CAB4979108.1"/>
    <property type="molecule type" value="Genomic_DNA"/>
</dbReference>
<evidence type="ECO:0000313" key="6">
    <source>
        <dbReference type="EMBL" id="CAB5046963.1"/>
    </source>
</evidence>